<dbReference type="InterPro" id="IPR036393">
    <property type="entry name" value="AceGlu_kinase-like_sf"/>
</dbReference>
<organism evidence="15 16">
    <name type="scientific">Flintibacter faecis</name>
    <dbReference type="NCBI Taxonomy" id="2763047"/>
    <lineage>
        <taxon>Bacteria</taxon>
        <taxon>Bacillati</taxon>
        <taxon>Bacillota</taxon>
        <taxon>Clostridia</taxon>
        <taxon>Eubacteriales</taxon>
        <taxon>Flintibacter</taxon>
    </lineage>
</organism>
<keyword evidence="11" id="KW-0133">Cell shape</keyword>
<accession>A0A8J6J454</accession>
<dbReference type="UniPathway" id="UPA00068">
    <property type="reaction ID" value="UER00107"/>
</dbReference>
<dbReference type="AlphaFoldDB" id="A0A8J6J454"/>
<evidence type="ECO:0000256" key="11">
    <source>
        <dbReference type="RuleBase" id="RU004135"/>
    </source>
</evidence>
<evidence type="ECO:0000256" key="2">
    <source>
        <dbReference type="ARBA" id="ARBA00004828"/>
    </source>
</evidence>
<evidence type="ECO:0000313" key="16">
    <source>
        <dbReference type="Proteomes" id="UP000602260"/>
    </source>
</evidence>
<keyword evidence="11" id="KW-0132">Cell division</keyword>
<dbReference type="Gene3D" id="3.90.190.20">
    <property type="entry name" value="Mur ligase, C-terminal domain"/>
    <property type="match status" value="1"/>
</dbReference>
<dbReference type="InterPro" id="IPR013221">
    <property type="entry name" value="Mur_ligase_cen"/>
</dbReference>
<dbReference type="HAMAP" id="MF_00082">
    <property type="entry name" value="ArgB"/>
    <property type="match status" value="1"/>
</dbReference>
<dbReference type="EMBL" id="JACOPN010000005">
    <property type="protein sequence ID" value="MBC5717290.1"/>
    <property type="molecule type" value="Genomic_DNA"/>
</dbReference>
<dbReference type="PRINTS" id="PR00474">
    <property type="entry name" value="GLU5KINASE"/>
</dbReference>
<keyword evidence="10" id="KW-0963">Cytoplasm</keyword>
<feature type="binding site" evidence="10">
    <location>
        <begin position="567"/>
        <end position="568"/>
    </location>
    <ligand>
        <name>substrate</name>
    </ligand>
</feature>
<proteinExistence type="inferred from homology"/>
<comment type="subcellular location">
    <subcellularLocation>
        <location evidence="10 11">Cytoplasm</location>
    </subcellularLocation>
</comment>
<dbReference type="InterPro" id="IPR005761">
    <property type="entry name" value="UDP-N-AcMur-Glu-dNH2Pim_ligase"/>
</dbReference>
<evidence type="ECO:0000256" key="3">
    <source>
        <dbReference type="ARBA" id="ARBA00005898"/>
    </source>
</evidence>
<keyword evidence="6 10" id="KW-0808">Transferase</keyword>
<evidence type="ECO:0000256" key="9">
    <source>
        <dbReference type="ARBA" id="ARBA00022840"/>
    </source>
</evidence>
<comment type="pathway">
    <text evidence="2 10">Amino-acid biosynthesis; L-arginine biosynthesis; N(2)-acetyl-L-ornithine from L-glutamate: step 2/4.</text>
</comment>
<comment type="pathway">
    <text evidence="1 11">Cell wall biogenesis; peptidoglycan biosynthesis.</text>
</comment>
<dbReference type="GO" id="GO:0071555">
    <property type="term" value="P:cell wall organization"/>
    <property type="evidence" value="ECO:0007669"/>
    <property type="project" value="UniProtKB-KW"/>
</dbReference>
<dbReference type="InterPro" id="IPR001057">
    <property type="entry name" value="Glu/AcGlu_kinase"/>
</dbReference>
<dbReference type="Pfam" id="PF00696">
    <property type="entry name" value="AA_kinase"/>
    <property type="match status" value="1"/>
</dbReference>
<evidence type="ECO:0000256" key="7">
    <source>
        <dbReference type="ARBA" id="ARBA00022741"/>
    </source>
</evidence>
<dbReference type="InterPro" id="IPR004101">
    <property type="entry name" value="Mur_ligase_C"/>
</dbReference>
<protein>
    <recommendedName>
        <fullName evidence="10">Acetylglutamate kinase</fullName>
        <ecNumber evidence="10">2.7.2.8</ecNumber>
    </recommendedName>
    <alternativeName>
        <fullName evidence="10">N-acetyl-L-glutamate 5-phosphotransferase</fullName>
    </alternativeName>
    <alternativeName>
        <fullName evidence="10">NAG kinase</fullName>
        <shortName evidence="10">NAGK</shortName>
    </alternativeName>
</protein>
<dbReference type="SUPFAM" id="SSF53244">
    <property type="entry name" value="MurD-like peptide ligases, peptide-binding domain"/>
    <property type="match status" value="1"/>
</dbReference>
<dbReference type="Pfam" id="PF02875">
    <property type="entry name" value="Mur_ligase_C"/>
    <property type="match status" value="1"/>
</dbReference>
<dbReference type="CDD" id="cd04238">
    <property type="entry name" value="AAK_NAGK-like"/>
    <property type="match status" value="1"/>
</dbReference>
<sequence>MAQSVRPLGDYLDLLEQRGLLVSRPAGLDLTAPVALVSYDSRQVEPGTLFVCKGAHFKAEFLQMARDKGAMAYVSLEPYPQVDLPCIRVTDMRESIAPLADLYYGHPSGDLKVIGITGTKGKSSTAYYLKYILDEYLAGEGRPASGIISSIDTYDGTEQFESHLTTPEPLELQRHFAAARDNGLGYVTMEVSSQALKYHRTLCTDFAAACFLNIGTDHISPIEHPDFEDYFSSKLKIFAQARIACVNLDCDHAQRVLQAAQEGGRPVITFSQKNEEADVYASQVRKRGNDILFRVRTRRFQREFRLTMPGLFNVENALAAIAVCQGLNIPEQAVYVGLMKARVPGRMEVYSNADDTVTAIVDYAHNRMSFETLFRSVQAEYPGRRIVTVFGCPGKKALDRRKDLGEVAGANSDFILLTEEDSGEEDTVSICREIAQYVACDYSIEPNRGEAIRRAILSCQTPSVLLITGKGAETRQKRGSEYIDTPSDVDYVHTYLREYDVSHGLDGMEKVRSLLSLLPILNRAEGQTVVVKYGGSAIGAESVHDTTLQDVAALRMAGVRVVLVHGGGKHITALLKQLNVPTRFENGYRYTDQTVLDTAELALSAQVNKSIVQELARRKVSAVGVSGKDGGLITATVKDPALGRVGEITHVDTKLITTLLDAGFLPVISPIALGEDGGGLNCNADDAARAVAEALGAQKLVFLTDVGGILIDSHNTKTAVPHMDVKRALELMDAGLIAGGMAPKVRGCVHAIQSGVGQVSILDGRVEHALLLDTLGQRVEGTVITG</sequence>
<dbReference type="GO" id="GO:0009252">
    <property type="term" value="P:peptidoglycan biosynthetic process"/>
    <property type="evidence" value="ECO:0007669"/>
    <property type="project" value="UniProtKB-UniPathway"/>
</dbReference>
<dbReference type="InterPro" id="IPR001048">
    <property type="entry name" value="Asp/Glu/Uridylate_kinase"/>
</dbReference>
<dbReference type="EC" id="2.7.2.8" evidence="10"/>
<dbReference type="SUPFAM" id="SSF53633">
    <property type="entry name" value="Carbamate kinase-like"/>
    <property type="match status" value="1"/>
</dbReference>
<dbReference type="NCBIfam" id="TIGR01085">
    <property type="entry name" value="murE"/>
    <property type="match status" value="1"/>
</dbReference>
<evidence type="ECO:0000259" key="13">
    <source>
        <dbReference type="Pfam" id="PF02875"/>
    </source>
</evidence>
<dbReference type="Pfam" id="PF08245">
    <property type="entry name" value="Mur_ligase_M"/>
    <property type="match status" value="1"/>
</dbReference>
<evidence type="ECO:0000259" key="14">
    <source>
        <dbReference type="Pfam" id="PF08245"/>
    </source>
</evidence>
<evidence type="ECO:0000313" key="15">
    <source>
        <dbReference type="EMBL" id="MBC5717290.1"/>
    </source>
</evidence>
<dbReference type="Gene3D" id="3.40.1190.10">
    <property type="entry name" value="Mur-like, catalytic domain"/>
    <property type="match status" value="1"/>
</dbReference>
<feature type="binding site" evidence="10">
    <location>
        <position position="589"/>
    </location>
    <ligand>
        <name>substrate</name>
    </ligand>
</feature>
<dbReference type="NCBIfam" id="TIGR00761">
    <property type="entry name" value="argB"/>
    <property type="match status" value="1"/>
</dbReference>
<dbReference type="UniPathway" id="UPA00219"/>
<dbReference type="InterPro" id="IPR004662">
    <property type="entry name" value="AcgluKinase_fam"/>
</dbReference>
<keyword evidence="5 10" id="KW-0028">Amino-acid biosynthesis</keyword>
<keyword evidence="16" id="KW-1185">Reference proteome</keyword>
<dbReference type="Gene3D" id="3.40.1390.10">
    <property type="entry name" value="MurE/MurF, N-terminal domain"/>
    <property type="match status" value="1"/>
</dbReference>
<keyword evidence="11" id="KW-0573">Peptidoglycan synthesis</keyword>
<dbReference type="GO" id="GO:0005524">
    <property type="term" value="F:ATP binding"/>
    <property type="evidence" value="ECO:0007669"/>
    <property type="project" value="UniProtKB-UniRule"/>
</dbReference>
<feature type="domain" description="Aspartate/glutamate/uridylate kinase" evidence="12">
    <location>
        <begin position="528"/>
        <end position="762"/>
    </location>
</feature>
<dbReference type="GO" id="GO:0016881">
    <property type="term" value="F:acid-amino acid ligase activity"/>
    <property type="evidence" value="ECO:0007669"/>
    <property type="project" value="InterPro"/>
</dbReference>
<dbReference type="Proteomes" id="UP000602260">
    <property type="component" value="Unassembled WGS sequence"/>
</dbReference>
<dbReference type="InterPro" id="IPR035911">
    <property type="entry name" value="MurE/MurF_N"/>
</dbReference>
<dbReference type="GO" id="GO:0003991">
    <property type="term" value="F:acetylglutamate kinase activity"/>
    <property type="evidence" value="ECO:0007669"/>
    <property type="project" value="UniProtKB-UniRule"/>
</dbReference>
<evidence type="ECO:0000256" key="4">
    <source>
        <dbReference type="ARBA" id="ARBA00022571"/>
    </source>
</evidence>
<dbReference type="SUPFAM" id="SSF63418">
    <property type="entry name" value="MurE/MurF N-terminal domain"/>
    <property type="match status" value="1"/>
</dbReference>
<dbReference type="GO" id="GO:0042450">
    <property type="term" value="P:L-arginine biosynthetic process via ornithine"/>
    <property type="evidence" value="ECO:0007669"/>
    <property type="project" value="UniProtKB-UniRule"/>
</dbReference>
<feature type="binding site" evidence="10">
    <location>
        <position position="681"/>
    </location>
    <ligand>
        <name>substrate</name>
    </ligand>
</feature>
<comment type="similarity">
    <text evidence="10">Belongs to the acetylglutamate kinase family. ArgB subfamily.</text>
</comment>
<keyword evidence="11" id="KW-0131">Cell cycle</keyword>
<evidence type="ECO:0000259" key="12">
    <source>
        <dbReference type="Pfam" id="PF00696"/>
    </source>
</evidence>
<evidence type="ECO:0000256" key="6">
    <source>
        <dbReference type="ARBA" id="ARBA00022679"/>
    </source>
</evidence>
<keyword evidence="11" id="KW-0961">Cell wall biogenesis/degradation</keyword>
<dbReference type="PANTHER" id="PTHR23135:SF4">
    <property type="entry name" value="UDP-N-ACETYLMURAMOYL-L-ALANYL-D-GLUTAMATE--2,6-DIAMINOPIMELATE LIGASE MURE HOMOLOG, CHLOROPLASTIC"/>
    <property type="match status" value="1"/>
</dbReference>
<feature type="site" description="Transition state stabilizer" evidence="10">
    <location>
        <position position="532"/>
    </location>
</feature>
<dbReference type="InterPro" id="IPR036615">
    <property type="entry name" value="Mur_ligase_C_dom_sf"/>
</dbReference>
<dbReference type="GO" id="GO:0008360">
    <property type="term" value="P:regulation of cell shape"/>
    <property type="evidence" value="ECO:0007669"/>
    <property type="project" value="UniProtKB-KW"/>
</dbReference>
<dbReference type="SUPFAM" id="SSF53623">
    <property type="entry name" value="MurD-like peptide ligases, catalytic domain"/>
    <property type="match status" value="1"/>
</dbReference>
<reference evidence="15" key="1">
    <citation type="submission" date="2020-08" db="EMBL/GenBank/DDBJ databases">
        <title>Genome public.</title>
        <authorList>
            <person name="Liu C."/>
            <person name="Sun Q."/>
        </authorList>
    </citation>
    <scope>NUCLEOTIDE SEQUENCE</scope>
    <source>
        <strain evidence="15">BX5</strain>
    </source>
</reference>
<feature type="domain" description="Mur ligase central" evidence="14">
    <location>
        <begin position="116"/>
        <end position="324"/>
    </location>
</feature>
<comment type="caution">
    <text evidence="15">The sequence shown here is derived from an EMBL/GenBank/DDBJ whole genome shotgun (WGS) entry which is preliminary data.</text>
</comment>
<dbReference type="GO" id="GO:0005737">
    <property type="term" value="C:cytoplasm"/>
    <property type="evidence" value="ECO:0007669"/>
    <property type="project" value="UniProtKB-SubCell"/>
</dbReference>
<dbReference type="FunFam" id="3.40.1160.10:FF:000004">
    <property type="entry name" value="Acetylglutamate kinase"/>
    <property type="match status" value="1"/>
</dbReference>
<evidence type="ECO:0000256" key="8">
    <source>
        <dbReference type="ARBA" id="ARBA00022777"/>
    </source>
</evidence>
<keyword evidence="9 10" id="KW-0067">ATP-binding</keyword>
<feature type="site" description="Transition state stabilizer" evidence="10">
    <location>
        <position position="744"/>
    </location>
</feature>
<comment type="function">
    <text evidence="10">Catalyzes the ATP-dependent phosphorylation of N-acetyl-L-glutamate.</text>
</comment>
<evidence type="ECO:0000256" key="5">
    <source>
        <dbReference type="ARBA" id="ARBA00022605"/>
    </source>
</evidence>
<dbReference type="InterPro" id="IPR036565">
    <property type="entry name" value="Mur-like_cat_sf"/>
</dbReference>
<name>A0A8J6J454_9FIRM</name>
<gene>
    <name evidence="10 15" type="primary">argB</name>
    <name evidence="15" type="ORF">H8S55_08165</name>
</gene>
<dbReference type="PANTHER" id="PTHR23135">
    <property type="entry name" value="MUR LIGASE FAMILY MEMBER"/>
    <property type="match status" value="1"/>
</dbReference>
<evidence type="ECO:0000256" key="1">
    <source>
        <dbReference type="ARBA" id="ARBA00004752"/>
    </source>
</evidence>
<keyword evidence="4 10" id="KW-0055">Arginine biosynthesis</keyword>
<dbReference type="RefSeq" id="WP_186878576.1">
    <property type="nucleotide sequence ID" value="NZ_JACOPN010000005.1"/>
</dbReference>
<comment type="catalytic activity">
    <reaction evidence="10">
        <text>N-acetyl-L-glutamate + ATP = N-acetyl-L-glutamyl 5-phosphate + ADP</text>
        <dbReference type="Rhea" id="RHEA:14629"/>
        <dbReference type="ChEBI" id="CHEBI:30616"/>
        <dbReference type="ChEBI" id="CHEBI:44337"/>
        <dbReference type="ChEBI" id="CHEBI:57936"/>
        <dbReference type="ChEBI" id="CHEBI:456216"/>
        <dbReference type="EC" id="2.7.2.8"/>
    </reaction>
</comment>
<dbReference type="InterPro" id="IPR037528">
    <property type="entry name" value="ArgB"/>
</dbReference>
<dbReference type="GO" id="GO:0051301">
    <property type="term" value="P:cell division"/>
    <property type="evidence" value="ECO:0007669"/>
    <property type="project" value="UniProtKB-KW"/>
</dbReference>
<keyword evidence="7 10" id="KW-0547">Nucleotide-binding</keyword>
<feature type="domain" description="Mur ligase C-terminal" evidence="13">
    <location>
        <begin position="345"/>
        <end position="471"/>
    </location>
</feature>
<keyword evidence="8 10" id="KW-0418">Kinase</keyword>
<comment type="similarity">
    <text evidence="3">Belongs to the MurCDEF family. MurE subfamily.</text>
</comment>
<evidence type="ECO:0000256" key="10">
    <source>
        <dbReference type="HAMAP-Rule" id="MF_00082"/>
    </source>
</evidence>
<dbReference type="Gene3D" id="3.40.1160.10">
    <property type="entry name" value="Acetylglutamate kinase-like"/>
    <property type="match status" value="1"/>
</dbReference>